<dbReference type="Pfam" id="PF00005">
    <property type="entry name" value="ABC_tran"/>
    <property type="match status" value="1"/>
</dbReference>
<dbReference type="InterPro" id="IPR003439">
    <property type="entry name" value="ABC_transporter-like_ATP-bd"/>
</dbReference>
<comment type="caution">
    <text evidence="5">The sequence shown here is derived from an EMBL/GenBank/DDBJ whole genome shotgun (WGS) entry which is preliminary data.</text>
</comment>
<evidence type="ECO:0000256" key="1">
    <source>
        <dbReference type="ARBA" id="ARBA00022448"/>
    </source>
</evidence>
<dbReference type="Proteomes" id="UP000308705">
    <property type="component" value="Unassembled WGS sequence"/>
</dbReference>
<dbReference type="InterPro" id="IPR003593">
    <property type="entry name" value="AAA+_ATPase"/>
</dbReference>
<proteinExistence type="predicted"/>
<evidence type="ECO:0000313" key="5">
    <source>
        <dbReference type="EMBL" id="TKK84223.1"/>
    </source>
</evidence>
<gene>
    <name evidence="5" type="ORF">FDA94_30330</name>
</gene>
<evidence type="ECO:0000256" key="3">
    <source>
        <dbReference type="ARBA" id="ARBA00022840"/>
    </source>
</evidence>
<dbReference type="SMART" id="SM00382">
    <property type="entry name" value="AAA"/>
    <property type="match status" value="1"/>
</dbReference>
<accession>A0A4V5V0H5</accession>
<keyword evidence="2" id="KW-0547">Nucleotide-binding</keyword>
<dbReference type="GO" id="GO:0016887">
    <property type="term" value="F:ATP hydrolysis activity"/>
    <property type="evidence" value="ECO:0007669"/>
    <property type="project" value="InterPro"/>
</dbReference>
<dbReference type="EMBL" id="SZQA01000036">
    <property type="protein sequence ID" value="TKK84223.1"/>
    <property type="molecule type" value="Genomic_DNA"/>
</dbReference>
<name>A0A4V5V0H5_9ACTN</name>
<protein>
    <submittedName>
        <fullName evidence="5">ABC transporter ATP-binding protein</fullName>
    </submittedName>
</protein>
<feature type="domain" description="ABC transporter" evidence="4">
    <location>
        <begin position="5"/>
        <end position="230"/>
    </location>
</feature>
<dbReference type="PROSITE" id="PS50893">
    <property type="entry name" value="ABC_TRANSPORTER_2"/>
    <property type="match status" value="1"/>
</dbReference>
<organism evidence="5 6">
    <name type="scientific">Herbidospora galbida</name>
    <dbReference type="NCBI Taxonomy" id="2575442"/>
    <lineage>
        <taxon>Bacteria</taxon>
        <taxon>Bacillati</taxon>
        <taxon>Actinomycetota</taxon>
        <taxon>Actinomycetes</taxon>
        <taxon>Streptosporangiales</taxon>
        <taxon>Streptosporangiaceae</taxon>
        <taxon>Herbidospora</taxon>
    </lineage>
</organism>
<dbReference type="SUPFAM" id="SSF52540">
    <property type="entry name" value="P-loop containing nucleoside triphosphate hydrolases"/>
    <property type="match status" value="1"/>
</dbReference>
<dbReference type="OrthoDB" id="5296765at2"/>
<sequence length="306" mass="32946">MTAVVTAHGLTKRFGDVTALDDVSFALAEHTIYGLLGPNGAGKTTLMQILTGQAFASSGNVSVFDAPPVENPAVLSKVCFVRESQRYPHVYTVRHVFHTARRLFANWDDTFAHGLAADFQLPAGRLVRGLSRGMLSALGVTVGLAARAPLTFFDEPYLGLDPAARQLFYDRLLADYAGHPRTVVLSTHLIDEVSDLVERVLLIDRGRLVLDEDADDLRGRAVAATGRAEAVDGFAAGRTELHRERLSGLVRSTILDGLGPHAKALAQTLNVELEPLSLQQLVVRLTAPPTTVPPTTTAPADREAAR</sequence>
<dbReference type="InterPro" id="IPR051782">
    <property type="entry name" value="ABC_Transporter_VariousFunc"/>
</dbReference>
<evidence type="ECO:0000313" key="6">
    <source>
        <dbReference type="Proteomes" id="UP000308705"/>
    </source>
</evidence>
<dbReference type="PANTHER" id="PTHR42939">
    <property type="entry name" value="ABC TRANSPORTER ATP-BINDING PROTEIN ALBC-RELATED"/>
    <property type="match status" value="1"/>
</dbReference>
<dbReference type="PANTHER" id="PTHR42939:SF1">
    <property type="entry name" value="ABC TRANSPORTER ATP-BINDING PROTEIN ALBC-RELATED"/>
    <property type="match status" value="1"/>
</dbReference>
<reference evidence="5 6" key="1">
    <citation type="submission" date="2019-04" db="EMBL/GenBank/DDBJ databases">
        <title>Herbidospora sp. NEAU-GS14.nov., a novel actinomycete isolated from soil.</title>
        <authorList>
            <person name="Han L."/>
        </authorList>
    </citation>
    <scope>NUCLEOTIDE SEQUENCE [LARGE SCALE GENOMIC DNA]</scope>
    <source>
        <strain evidence="5 6">NEAU-GS14</strain>
    </source>
</reference>
<keyword evidence="6" id="KW-1185">Reference proteome</keyword>
<keyword evidence="3 5" id="KW-0067">ATP-binding</keyword>
<dbReference type="GO" id="GO:0005524">
    <property type="term" value="F:ATP binding"/>
    <property type="evidence" value="ECO:0007669"/>
    <property type="project" value="UniProtKB-KW"/>
</dbReference>
<dbReference type="Gene3D" id="3.40.50.300">
    <property type="entry name" value="P-loop containing nucleotide triphosphate hydrolases"/>
    <property type="match status" value="1"/>
</dbReference>
<evidence type="ECO:0000256" key="2">
    <source>
        <dbReference type="ARBA" id="ARBA00022741"/>
    </source>
</evidence>
<dbReference type="RefSeq" id="WP_137250484.1">
    <property type="nucleotide sequence ID" value="NZ_SZQA01000036.1"/>
</dbReference>
<keyword evidence="1" id="KW-0813">Transport</keyword>
<dbReference type="InterPro" id="IPR027417">
    <property type="entry name" value="P-loop_NTPase"/>
</dbReference>
<evidence type="ECO:0000259" key="4">
    <source>
        <dbReference type="PROSITE" id="PS50893"/>
    </source>
</evidence>
<dbReference type="AlphaFoldDB" id="A0A4V5V0H5"/>
<dbReference type="CDD" id="cd03230">
    <property type="entry name" value="ABC_DR_subfamily_A"/>
    <property type="match status" value="1"/>
</dbReference>